<dbReference type="InterPro" id="IPR003697">
    <property type="entry name" value="Maf-like"/>
</dbReference>
<accession>A0A7R9AZL3</accession>
<name>A0A7R9AZL3_TIMSH</name>
<reference evidence="3" key="1">
    <citation type="submission" date="2020-11" db="EMBL/GenBank/DDBJ databases">
        <authorList>
            <person name="Tran Van P."/>
        </authorList>
    </citation>
    <scope>NUCLEOTIDE SEQUENCE</scope>
</reference>
<evidence type="ECO:0000313" key="3">
    <source>
        <dbReference type="EMBL" id="CAD7263490.1"/>
    </source>
</evidence>
<keyword evidence="2" id="KW-0378">Hydrolase</keyword>
<protein>
    <recommendedName>
        <fullName evidence="4">Maf-like protein</fullName>
    </recommendedName>
</protein>
<dbReference type="PANTHER" id="PTHR43213">
    <property type="entry name" value="BIFUNCTIONAL DTTP/UTP PYROPHOSPHATASE/METHYLTRANSFERASE PROTEIN-RELATED"/>
    <property type="match status" value="1"/>
</dbReference>
<dbReference type="EMBL" id="OC003601">
    <property type="protein sequence ID" value="CAD7263490.1"/>
    <property type="molecule type" value="Genomic_DNA"/>
</dbReference>
<dbReference type="PANTHER" id="PTHR43213:SF5">
    <property type="entry name" value="BIFUNCTIONAL DTTP_UTP PYROPHOSPHATASE_METHYLTRANSFERASE PROTEIN-RELATED"/>
    <property type="match status" value="1"/>
</dbReference>
<organism evidence="3">
    <name type="scientific">Timema shepardi</name>
    <name type="common">Walking stick</name>
    <dbReference type="NCBI Taxonomy" id="629360"/>
    <lineage>
        <taxon>Eukaryota</taxon>
        <taxon>Metazoa</taxon>
        <taxon>Ecdysozoa</taxon>
        <taxon>Arthropoda</taxon>
        <taxon>Hexapoda</taxon>
        <taxon>Insecta</taxon>
        <taxon>Pterygota</taxon>
        <taxon>Neoptera</taxon>
        <taxon>Polyneoptera</taxon>
        <taxon>Phasmatodea</taxon>
        <taxon>Timematodea</taxon>
        <taxon>Timematoidea</taxon>
        <taxon>Timematidae</taxon>
        <taxon>Timema</taxon>
    </lineage>
</organism>
<dbReference type="GO" id="GO:0047429">
    <property type="term" value="F:nucleoside triphosphate diphosphatase activity"/>
    <property type="evidence" value="ECO:0007669"/>
    <property type="project" value="InterPro"/>
</dbReference>
<evidence type="ECO:0008006" key="4">
    <source>
        <dbReference type="Google" id="ProtNLM"/>
    </source>
</evidence>
<comment type="cofactor">
    <cofactor evidence="1">
        <name>a divalent metal cation</name>
        <dbReference type="ChEBI" id="CHEBI:60240"/>
    </cofactor>
</comment>
<proteinExistence type="predicted"/>
<evidence type="ECO:0000256" key="1">
    <source>
        <dbReference type="ARBA" id="ARBA00001968"/>
    </source>
</evidence>
<sequence>MGRSRFEYRLSGRPHTVYTGVVLNMGSSTIKFYESTQVYFDKLDPDVIKAYVDTGEPLDKAGGYGIQGIGGSLIEKIEGDYFNVMGLPLHRLCKQIREIYKDKVL</sequence>
<dbReference type="Gene3D" id="3.90.950.10">
    <property type="match status" value="1"/>
</dbReference>
<dbReference type="AlphaFoldDB" id="A0A7R9AZL3"/>
<dbReference type="InterPro" id="IPR029001">
    <property type="entry name" value="ITPase-like_fam"/>
</dbReference>
<dbReference type="Pfam" id="PF02545">
    <property type="entry name" value="Maf"/>
    <property type="match status" value="1"/>
</dbReference>
<gene>
    <name evidence="3" type="ORF">TSIB3V08_LOCUS7567</name>
</gene>
<dbReference type="SUPFAM" id="SSF52972">
    <property type="entry name" value="ITPase-like"/>
    <property type="match status" value="1"/>
</dbReference>
<evidence type="ECO:0000256" key="2">
    <source>
        <dbReference type="ARBA" id="ARBA00022801"/>
    </source>
</evidence>